<dbReference type="SUPFAM" id="SSF53850">
    <property type="entry name" value="Periplasmic binding protein-like II"/>
    <property type="match status" value="1"/>
</dbReference>
<evidence type="ECO:0000256" key="9">
    <source>
        <dbReference type="ARBA" id="ARBA00023170"/>
    </source>
</evidence>
<comment type="function">
    <text evidence="13">Glutamate-gated receptor that probably acts as non-selective cation channel.</text>
</comment>
<dbReference type="InterPro" id="IPR028082">
    <property type="entry name" value="Peripla_BP_I"/>
</dbReference>
<dbReference type="Gene3D" id="3.40.50.2300">
    <property type="match status" value="2"/>
</dbReference>
<dbReference type="Gramene" id="ONIVA06G04090.1">
    <property type="protein sequence ID" value="ONIVA06G04090.1"/>
    <property type="gene ID" value="ONIVA06G04090"/>
</dbReference>
<feature type="transmembrane region" description="Helical" evidence="16">
    <location>
        <begin position="668"/>
        <end position="689"/>
    </location>
</feature>
<keyword evidence="7 13" id="KW-0406">Ion transport</keyword>
<dbReference type="OMA" id="WATELWP"/>
<evidence type="ECO:0000256" key="4">
    <source>
        <dbReference type="ARBA" id="ARBA00022692"/>
    </source>
</evidence>
<evidence type="ECO:0000256" key="7">
    <source>
        <dbReference type="ARBA" id="ARBA00023065"/>
    </source>
</evidence>
<dbReference type="EnsemblPlants" id="ONIVA06G04090.1">
    <property type="protein sequence ID" value="ONIVA06G04090.1"/>
    <property type="gene ID" value="ONIVA06G04090"/>
</dbReference>
<dbReference type="SMART" id="SM00079">
    <property type="entry name" value="PBPe"/>
    <property type="match status" value="1"/>
</dbReference>
<dbReference type="eggNOG" id="KOG1052">
    <property type="taxonomic scope" value="Eukaryota"/>
</dbReference>
<keyword evidence="6 16" id="KW-1133">Transmembrane helix</keyword>
<reference evidence="19" key="1">
    <citation type="submission" date="2015-04" db="UniProtKB">
        <authorList>
            <consortium name="EnsemblPlants"/>
        </authorList>
    </citation>
    <scope>IDENTIFICATION</scope>
    <source>
        <strain evidence="19">SL10</strain>
    </source>
</reference>
<keyword evidence="20" id="KW-1185">Reference proteome</keyword>
<feature type="transmembrane region" description="Helical" evidence="16">
    <location>
        <begin position="608"/>
        <end position="627"/>
    </location>
</feature>
<feature type="signal peptide" evidence="17">
    <location>
        <begin position="1"/>
        <end position="19"/>
    </location>
</feature>
<dbReference type="PIRSF" id="PIRSF037090">
    <property type="entry name" value="Iontro_Glu-like_rcpt_pln"/>
    <property type="match status" value="1"/>
</dbReference>
<keyword evidence="8 13" id="KW-0472">Membrane</keyword>
<dbReference type="GO" id="GO:0015276">
    <property type="term" value="F:ligand-gated monoatomic ion channel activity"/>
    <property type="evidence" value="ECO:0007669"/>
    <property type="project" value="InterPro"/>
</dbReference>
<evidence type="ECO:0000256" key="10">
    <source>
        <dbReference type="ARBA" id="ARBA00023180"/>
    </source>
</evidence>
<evidence type="ECO:0000256" key="12">
    <source>
        <dbReference type="ARBA" id="ARBA00023303"/>
    </source>
</evidence>
<evidence type="ECO:0000256" key="5">
    <source>
        <dbReference type="ARBA" id="ARBA00022729"/>
    </source>
</evidence>
<evidence type="ECO:0000256" key="16">
    <source>
        <dbReference type="SAM" id="Phobius"/>
    </source>
</evidence>
<feature type="region of interest" description="Disordered" evidence="15">
    <location>
        <begin position="306"/>
        <end position="326"/>
    </location>
</feature>
<dbReference type="PANTHER" id="PTHR34836">
    <property type="entry name" value="OS06G0188250 PROTEIN"/>
    <property type="match status" value="1"/>
</dbReference>
<keyword evidence="12 13" id="KW-0407">Ion channel</keyword>
<dbReference type="Gene3D" id="3.40.190.10">
    <property type="entry name" value="Periplasmic binding protein-like II"/>
    <property type="match status" value="2"/>
</dbReference>
<accession>A0A0E0HL24</accession>
<evidence type="ECO:0000256" key="1">
    <source>
        <dbReference type="ARBA" id="ARBA00004141"/>
    </source>
</evidence>
<evidence type="ECO:0000259" key="18">
    <source>
        <dbReference type="SMART" id="SM00079"/>
    </source>
</evidence>
<protein>
    <recommendedName>
        <fullName evidence="13">Glutamate receptor</fullName>
    </recommendedName>
</protein>
<evidence type="ECO:0000256" key="11">
    <source>
        <dbReference type="ARBA" id="ARBA00023286"/>
    </source>
</evidence>
<dbReference type="Pfam" id="PF01094">
    <property type="entry name" value="ANF_receptor"/>
    <property type="match status" value="1"/>
</dbReference>
<feature type="transmembrane region" description="Helical" evidence="16">
    <location>
        <begin position="857"/>
        <end position="878"/>
    </location>
</feature>
<dbReference type="AlphaFoldDB" id="A0A0E0HL24"/>
<evidence type="ECO:0000313" key="20">
    <source>
        <dbReference type="Proteomes" id="UP000006591"/>
    </source>
</evidence>
<feature type="transmembrane region" description="Helical" evidence="16">
    <location>
        <begin position="639"/>
        <end position="656"/>
    </location>
</feature>
<keyword evidence="4 16" id="KW-0812">Transmembrane</keyword>
<dbReference type="CDD" id="cd19990">
    <property type="entry name" value="PBP1_GABAb_receptor_plant"/>
    <property type="match status" value="1"/>
</dbReference>
<keyword evidence="14" id="KW-1015">Disulfide bond</keyword>
<keyword evidence="10" id="KW-0325">Glycoprotein</keyword>
<comment type="similarity">
    <text evidence="2 13">Belongs to the glutamate-gated ion channel (TC 1.A.10.1) family.</text>
</comment>
<dbReference type="Pfam" id="PF00060">
    <property type="entry name" value="Lig_chan"/>
    <property type="match status" value="1"/>
</dbReference>
<dbReference type="InterPro" id="IPR044440">
    <property type="entry name" value="GABAb_receptor_plant_PBP1"/>
</dbReference>
<dbReference type="InterPro" id="IPR001320">
    <property type="entry name" value="Iontro_rcpt_C"/>
</dbReference>
<dbReference type="InterPro" id="IPR015683">
    <property type="entry name" value="Ionotropic_Glu_rcpt"/>
</dbReference>
<dbReference type="InterPro" id="IPR017103">
    <property type="entry name" value="Iontropic_Glu_rcpt_pln"/>
</dbReference>
<organism evidence="19">
    <name type="scientific">Oryza nivara</name>
    <name type="common">Indian wild rice</name>
    <name type="synonym">Oryza sativa f. spontanea</name>
    <dbReference type="NCBI Taxonomy" id="4536"/>
    <lineage>
        <taxon>Eukaryota</taxon>
        <taxon>Viridiplantae</taxon>
        <taxon>Streptophyta</taxon>
        <taxon>Embryophyta</taxon>
        <taxon>Tracheophyta</taxon>
        <taxon>Spermatophyta</taxon>
        <taxon>Magnoliopsida</taxon>
        <taxon>Liliopsida</taxon>
        <taxon>Poales</taxon>
        <taxon>Poaceae</taxon>
        <taxon>BOP clade</taxon>
        <taxon>Oryzoideae</taxon>
        <taxon>Oryzeae</taxon>
        <taxon>Oryzinae</taxon>
        <taxon>Oryza</taxon>
    </lineage>
</organism>
<feature type="disulfide bond" evidence="14">
    <location>
        <begin position="778"/>
        <end position="833"/>
    </location>
</feature>
<feature type="domain" description="Ionotropic glutamate receptor C-terminal" evidence="18">
    <location>
        <begin position="481"/>
        <end position="830"/>
    </location>
</feature>
<comment type="subcellular location">
    <subcellularLocation>
        <location evidence="1">Membrane</location>
        <topology evidence="1">Multi-pass membrane protein</topology>
    </subcellularLocation>
</comment>
<dbReference type="PANTHER" id="PTHR34836:SF9">
    <property type="entry name" value="RECEPTOR LIGAND BINDING REGION DOMAIN-CONTAINING PROTEIN"/>
    <property type="match status" value="1"/>
</dbReference>
<dbReference type="FunFam" id="3.40.50.2300:FF:000188">
    <property type="entry name" value="Glutamate receptor"/>
    <property type="match status" value="1"/>
</dbReference>
<feature type="compositionally biased region" description="Polar residues" evidence="15">
    <location>
        <begin position="349"/>
        <end position="366"/>
    </location>
</feature>
<dbReference type="HOGENOM" id="CLU_007358_0_2_1"/>
<feature type="region of interest" description="Disordered" evidence="15">
    <location>
        <begin position="349"/>
        <end position="370"/>
    </location>
</feature>
<keyword evidence="11 13" id="KW-1071">Ligand-gated ion channel</keyword>
<proteinExistence type="inferred from homology"/>
<evidence type="ECO:0000256" key="8">
    <source>
        <dbReference type="ARBA" id="ARBA00023136"/>
    </source>
</evidence>
<evidence type="ECO:0000256" key="14">
    <source>
        <dbReference type="PIRSR" id="PIRSR037090-50"/>
    </source>
</evidence>
<feature type="region of interest" description="Disordered" evidence="15">
    <location>
        <begin position="896"/>
        <end position="940"/>
    </location>
</feature>
<dbReference type="Gene3D" id="1.10.287.70">
    <property type="match status" value="1"/>
</dbReference>
<dbReference type="InterPro" id="IPR001828">
    <property type="entry name" value="ANF_lig-bd_rcpt"/>
</dbReference>
<reference evidence="19" key="2">
    <citation type="submission" date="2018-04" db="EMBL/GenBank/DDBJ databases">
        <title>OnivRS2 (Oryza nivara Reference Sequence Version 2).</title>
        <authorList>
            <person name="Zhang J."/>
            <person name="Kudrna D."/>
            <person name="Lee S."/>
            <person name="Talag J."/>
            <person name="Rajasekar S."/>
            <person name="Welchert J."/>
            <person name="Hsing Y.-I."/>
            <person name="Wing R.A."/>
        </authorList>
    </citation>
    <scope>NUCLEOTIDE SEQUENCE [LARGE SCALE GENOMIC DNA]</scope>
    <source>
        <strain evidence="19">SL10</strain>
    </source>
</reference>
<feature type="chain" id="PRO_5002361694" description="Glutamate receptor" evidence="17">
    <location>
        <begin position="20"/>
        <end position="949"/>
    </location>
</feature>
<keyword evidence="9 13" id="KW-0675">Receptor</keyword>
<feature type="compositionally biased region" description="Basic and acidic residues" evidence="15">
    <location>
        <begin position="904"/>
        <end position="913"/>
    </location>
</feature>
<evidence type="ECO:0000256" key="13">
    <source>
        <dbReference type="PIRNR" id="PIRNR037090"/>
    </source>
</evidence>
<evidence type="ECO:0000256" key="15">
    <source>
        <dbReference type="SAM" id="MobiDB-lite"/>
    </source>
</evidence>
<dbReference type="STRING" id="4536.A0A0E0HL24"/>
<dbReference type="CDD" id="cd13686">
    <property type="entry name" value="GluR_Plant"/>
    <property type="match status" value="1"/>
</dbReference>
<evidence type="ECO:0000256" key="2">
    <source>
        <dbReference type="ARBA" id="ARBA00008685"/>
    </source>
</evidence>
<dbReference type="GO" id="GO:0016020">
    <property type="term" value="C:membrane"/>
    <property type="evidence" value="ECO:0007669"/>
    <property type="project" value="UniProtKB-SubCell"/>
</dbReference>
<evidence type="ECO:0000256" key="17">
    <source>
        <dbReference type="SAM" id="SignalP"/>
    </source>
</evidence>
<name>A0A0E0HL24_ORYNI</name>
<evidence type="ECO:0000256" key="3">
    <source>
        <dbReference type="ARBA" id="ARBA00022448"/>
    </source>
</evidence>
<evidence type="ECO:0000313" key="19">
    <source>
        <dbReference type="EnsemblPlants" id="ONIVA06G04090.1"/>
    </source>
</evidence>
<evidence type="ECO:0000256" key="6">
    <source>
        <dbReference type="ARBA" id="ARBA00022989"/>
    </source>
</evidence>
<dbReference type="Proteomes" id="UP000006591">
    <property type="component" value="Chromosome 6"/>
</dbReference>
<dbReference type="SUPFAM" id="SSF53822">
    <property type="entry name" value="Periplasmic binding protein-like I"/>
    <property type="match status" value="1"/>
</dbReference>
<sequence length="949" mass="100640">MAGYVTIILLLLLPAAVSGAASGGGGCIGAMVDDTSRAGKEEKLAMEMAMEDFTVSGVDVGSPAVAVVLCTMASNGDPVRAASAALSLINERGARALVGLHSWQEAAFVAEIGRQAMVPVLSFAAAAAPSTSRRWPFLVRVARGQHAQMRAVAAVVGSWQWRRVAVLYEDADYGGGAGVFPHLADALRAVGSEVDRRVPVPASPSGDALRRSLGDLMGGQCRVFVVHTSAKVAVALFAEASRMGMMATGYVWIVTDAIAGAIDSLDAAAVSTMQGVIGVRNHISMDTNSKNTRDRLIARLRKRFRSQYPGDDGGGGGGGDNDKTRGPHYPALLAYDTIVAVASAMRKTNATAPTRATDPNPSSPDSGETIKIAVSSNGTELLREVKSVRFRGVSGEFGFVDGEFSPPVRFQLINVAAPRYHELGFWSPEHGFSKSAGGCSHRGGDGGGECEPSMRFLGPVIWPGKPWDVPRGWAPPANGSPFTVAVPEKAAFPDFVKVTRHHGRGGDDDDEPSFEGFSIDVFKAAVEHLPYNFHYKFVSFNGTYDSLMQHDYMKSYDILVGDTSISSGRYKFVEFSQPYTESGLVMVVPFSADTWDRSWIFLRPFSPAMWLLIAAVGLYNGVAIWLMERRHNGDYRDGVWKQVTIVLWLSLAALLSPGEEERRLRSSLSKASMAVWLLVAVVLATNYTASLSSLMTAQRLGREAAVTAESLRSAAGAVVGCTEGSVVGRYLEEVLMFPGHRVRRLAGDEEHRRALVSGEVKAAFLRVSHAKLLLAKYCNELMTTGPVYHVAGLGFVFPKGSPLLADISQAILEVFENGTIQRLETAMLSAYNCTAAAAAAAMDGGAGDLYRLGPENYWGLFLMTLFASTASLAAYGVFFHHDTSCGSGGGGGGGGAVITGGHRKQGDGRKDSATVDPGGSSHGDEAPSSASVTAGHGGKDTEMVVISMA</sequence>
<keyword evidence="3 13" id="KW-0813">Transport</keyword>
<keyword evidence="5 17" id="KW-0732">Signal</keyword>
<dbReference type="FunFam" id="1.10.287.70:FF:000172">
    <property type="entry name" value="Glutamate receptor"/>
    <property type="match status" value="1"/>
</dbReference>